<organism evidence="13 14">
    <name type="scientific">Pinctada imbricata</name>
    <name type="common">Atlantic pearl-oyster</name>
    <name type="synonym">Pinctada martensii</name>
    <dbReference type="NCBI Taxonomy" id="66713"/>
    <lineage>
        <taxon>Eukaryota</taxon>
        <taxon>Metazoa</taxon>
        <taxon>Spiralia</taxon>
        <taxon>Lophotrochozoa</taxon>
        <taxon>Mollusca</taxon>
        <taxon>Bivalvia</taxon>
        <taxon>Autobranchia</taxon>
        <taxon>Pteriomorphia</taxon>
        <taxon>Pterioida</taxon>
        <taxon>Pterioidea</taxon>
        <taxon>Pteriidae</taxon>
        <taxon>Pinctada</taxon>
    </lineage>
</organism>
<feature type="chain" id="PRO_5041684964" description="G-protein coupled receptors family 1 profile domain-containing protein" evidence="11">
    <location>
        <begin position="22"/>
        <end position="235"/>
    </location>
</feature>
<accession>A0AA89BLZ6</accession>
<keyword evidence="6 10" id="KW-0472">Membrane</keyword>
<feature type="transmembrane region" description="Helical" evidence="10">
    <location>
        <begin position="61"/>
        <end position="83"/>
    </location>
</feature>
<evidence type="ECO:0000256" key="6">
    <source>
        <dbReference type="ARBA" id="ARBA00023136"/>
    </source>
</evidence>
<keyword evidence="14" id="KW-1185">Reference proteome</keyword>
<dbReference type="GO" id="GO:0005886">
    <property type="term" value="C:plasma membrane"/>
    <property type="evidence" value="ECO:0007669"/>
    <property type="project" value="UniProtKB-SubCell"/>
</dbReference>
<sequence>MSHALRRFMLAFSVIFSLSASAPILHFYGGLPIENRTLNVTGLTCALLHTIDMKKFYNYQYVSVVINTLGLAALTAAYAAIGVKVIHKRRSIRIYNIQHREETMNDDTDKRTSRFQNGGEGNNSGKAGANWQGTKRKKMAKLSKMFRTISIIAFLSYVPIRVFIFIESSNFSFWDELSVVLLQVCLILRTSYLLIHTTNPFIYAYLDCQFRQELISLFRIRGKPKDNNSNELSNS</sequence>
<feature type="signal peptide" evidence="11">
    <location>
        <begin position="1"/>
        <end position="21"/>
    </location>
</feature>
<gene>
    <name evidence="13" type="ORF">FSP39_009390</name>
</gene>
<comment type="subcellular location">
    <subcellularLocation>
        <location evidence="1">Cell membrane</location>
        <topology evidence="1">Multi-pass membrane protein</topology>
    </subcellularLocation>
</comment>
<evidence type="ECO:0000256" key="5">
    <source>
        <dbReference type="ARBA" id="ARBA00023040"/>
    </source>
</evidence>
<proteinExistence type="predicted"/>
<keyword evidence="3 10" id="KW-0812">Transmembrane</keyword>
<keyword evidence="5" id="KW-0297">G-protein coupled receptor</keyword>
<evidence type="ECO:0000313" key="14">
    <source>
        <dbReference type="Proteomes" id="UP001186944"/>
    </source>
</evidence>
<dbReference type="PANTHER" id="PTHR24228">
    <property type="entry name" value="B2 BRADYKININ RECEPTOR/ANGIOTENSIN II RECEPTOR"/>
    <property type="match status" value="1"/>
</dbReference>
<name>A0AA89BLZ6_PINIB</name>
<dbReference type="GO" id="GO:0004930">
    <property type="term" value="F:G protein-coupled receptor activity"/>
    <property type="evidence" value="ECO:0007669"/>
    <property type="project" value="UniProtKB-KW"/>
</dbReference>
<keyword evidence="4 10" id="KW-1133">Transmembrane helix</keyword>
<evidence type="ECO:0000256" key="3">
    <source>
        <dbReference type="ARBA" id="ARBA00022692"/>
    </source>
</evidence>
<dbReference type="SUPFAM" id="SSF81321">
    <property type="entry name" value="Family A G protein-coupled receptor-like"/>
    <property type="match status" value="1"/>
</dbReference>
<dbReference type="EMBL" id="VSWD01000013">
    <property type="protein sequence ID" value="KAK3084170.1"/>
    <property type="molecule type" value="Genomic_DNA"/>
</dbReference>
<dbReference type="PROSITE" id="PS50262">
    <property type="entry name" value="G_PROTEIN_RECEP_F1_2"/>
    <property type="match status" value="1"/>
</dbReference>
<evidence type="ECO:0000256" key="4">
    <source>
        <dbReference type="ARBA" id="ARBA00022989"/>
    </source>
</evidence>
<feature type="domain" description="G-protein coupled receptors family 1 profile" evidence="12">
    <location>
        <begin position="1"/>
        <end position="203"/>
    </location>
</feature>
<dbReference type="Proteomes" id="UP001186944">
    <property type="component" value="Unassembled WGS sequence"/>
</dbReference>
<feature type="transmembrane region" description="Helical" evidence="10">
    <location>
        <begin position="145"/>
        <end position="166"/>
    </location>
</feature>
<comment type="caution">
    <text evidence="13">The sequence shown here is derived from an EMBL/GenBank/DDBJ whole genome shotgun (WGS) entry which is preliminary data.</text>
</comment>
<protein>
    <recommendedName>
        <fullName evidence="12">G-protein coupled receptors family 1 profile domain-containing protein</fullName>
    </recommendedName>
</protein>
<evidence type="ECO:0000259" key="12">
    <source>
        <dbReference type="PROSITE" id="PS50262"/>
    </source>
</evidence>
<evidence type="ECO:0000256" key="2">
    <source>
        <dbReference type="ARBA" id="ARBA00022475"/>
    </source>
</evidence>
<dbReference type="PANTHER" id="PTHR24228:SF59">
    <property type="entry name" value="NEUROPEPTIDE RECEPTOR 15"/>
    <property type="match status" value="1"/>
</dbReference>
<evidence type="ECO:0000256" key="9">
    <source>
        <dbReference type="SAM" id="MobiDB-lite"/>
    </source>
</evidence>
<keyword evidence="2" id="KW-1003">Cell membrane</keyword>
<evidence type="ECO:0000256" key="10">
    <source>
        <dbReference type="SAM" id="Phobius"/>
    </source>
</evidence>
<evidence type="ECO:0000256" key="7">
    <source>
        <dbReference type="ARBA" id="ARBA00023170"/>
    </source>
</evidence>
<evidence type="ECO:0000313" key="13">
    <source>
        <dbReference type="EMBL" id="KAK3084170.1"/>
    </source>
</evidence>
<evidence type="ECO:0000256" key="11">
    <source>
        <dbReference type="SAM" id="SignalP"/>
    </source>
</evidence>
<dbReference type="InterPro" id="IPR017452">
    <property type="entry name" value="GPCR_Rhodpsn_7TM"/>
</dbReference>
<keyword evidence="11" id="KW-0732">Signal</keyword>
<dbReference type="Gene3D" id="1.20.1070.10">
    <property type="entry name" value="Rhodopsin 7-helix transmembrane proteins"/>
    <property type="match status" value="1"/>
</dbReference>
<keyword evidence="8" id="KW-0807">Transducer</keyword>
<keyword evidence="7" id="KW-0675">Receptor</keyword>
<reference evidence="13" key="1">
    <citation type="submission" date="2019-08" db="EMBL/GenBank/DDBJ databases">
        <title>The improved chromosome-level genome for the pearl oyster Pinctada fucata martensii using PacBio sequencing and Hi-C.</title>
        <authorList>
            <person name="Zheng Z."/>
        </authorList>
    </citation>
    <scope>NUCLEOTIDE SEQUENCE</scope>
    <source>
        <strain evidence="13">ZZ-2019</strain>
        <tissue evidence="13">Adductor muscle</tissue>
    </source>
</reference>
<dbReference type="AlphaFoldDB" id="A0AA89BLZ6"/>
<evidence type="ECO:0000256" key="8">
    <source>
        <dbReference type="ARBA" id="ARBA00023224"/>
    </source>
</evidence>
<feature type="region of interest" description="Disordered" evidence="9">
    <location>
        <begin position="106"/>
        <end position="132"/>
    </location>
</feature>
<evidence type="ECO:0000256" key="1">
    <source>
        <dbReference type="ARBA" id="ARBA00004651"/>
    </source>
</evidence>
<feature type="transmembrane region" description="Helical" evidence="10">
    <location>
        <begin position="178"/>
        <end position="195"/>
    </location>
</feature>